<accession>A0A564Y367</accession>
<feature type="compositionally biased region" description="Basic and acidic residues" evidence="1">
    <location>
        <begin position="94"/>
        <end position="112"/>
    </location>
</feature>
<evidence type="ECO:0000313" key="2">
    <source>
        <dbReference type="EMBL" id="VUZ41717.1"/>
    </source>
</evidence>
<dbReference type="Proteomes" id="UP000321570">
    <property type="component" value="Unassembled WGS sequence"/>
</dbReference>
<keyword evidence="3" id="KW-1185">Reference proteome</keyword>
<evidence type="ECO:0000256" key="1">
    <source>
        <dbReference type="SAM" id="MobiDB-lite"/>
    </source>
</evidence>
<gene>
    <name evidence="2" type="ORF">WMSIL1_LOCUS2529</name>
</gene>
<evidence type="ECO:0000313" key="3">
    <source>
        <dbReference type="Proteomes" id="UP000321570"/>
    </source>
</evidence>
<sequence>MKETNVQVNVESTNSILFETPESKSRLQDLFCSCFRKRPERPSITSNINMRRLTDLISQNDILVVPNSVMDYYISEEVSEASGRSNPGTVIEKNVPKSEGHNKRNEPIKLVL</sequence>
<feature type="region of interest" description="Disordered" evidence="1">
    <location>
        <begin position="80"/>
        <end position="112"/>
    </location>
</feature>
<proteinExistence type="predicted"/>
<reference evidence="2 3" key="1">
    <citation type="submission" date="2019-07" db="EMBL/GenBank/DDBJ databases">
        <authorList>
            <person name="Jastrzebski P J."/>
            <person name="Paukszto L."/>
            <person name="Jastrzebski P J."/>
        </authorList>
    </citation>
    <scope>NUCLEOTIDE SEQUENCE [LARGE SCALE GENOMIC DNA]</scope>
    <source>
        <strain evidence="2 3">WMS-il1</strain>
    </source>
</reference>
<dbReference type="EMBL" id="CABIJS010000066">
    <property type="protein sequence ID" value="VUZ41717.1"/>
    <property type="molecule type" value="Genomic_DNA"/>
</dbReference>
<dbReference type="AlphaFoldDB" id="A0A564Y367"/>
<name>A0A564Y367_HYMDI</name>
<organism evidence="2 3">
    <name type="scientific">Hymenolepis diminuta</name>
    <name type="common">Rat tapeworm</name>
    <dbReference type="NCBI Taxonomy" id="6216"/>
    <lineage>
        <taxon>Eukaryota</taxon>
        <taxon>Metazoa</taxon>
        <taxon>Spiralia</taxon>
        <taxon>Lophotrochozoa</taxon>
        <taxon>Platyhelminthes</taxon>
        <taxon>Cestoda</taxon>
        <taxon>Eucestoda</taxon>
        <taxon>Cyclophyllidea</taxon>
        <taxon>Hymenolepididae</taxon>
        <taxon>Hymenolepis</taxon>
    </lineage>
</organism>
<protein>
    <submittedName>
        <fullName evidence="2">Uncharacterized protein</fullName>
    </submittedName>
</protein>